<keyword evidence="2" id="KW-1185">Reference proteome</keyword>
<accession>A0ABD1IEN5</accession>
<dbReference type="EMBL" id="JBEAFC010000002">
    <property type="protein sequence ID" value="KAL1567180.1"/>
    <property type="molecule type" value="Genomic_DNA"/>
</dbReference>
<protein>
    <submittedName>
        <fullName evidence="1">Uncharacterized protein</fullName>
    </submittedName>
</protein>
<name>A0ABD1IEN5_SALDI</name>
<organism evidence="1 2">
    <name type="scientific">Salvia divinorum</name>
    <name type="common">Maria pastora</name>
    <name type="synonym">Diviner's sage</name>
    <dbReference type="NCBI Taxonomy" id="28513"/>
    <lineage>
        <taxon>Eukaryota</taxon>
        <taxon>Viridiplantae</taxon>
        <taxon>Streptophyta</taxon>
        <taxon>Embryophyta</taxon>
        <taxon>Tracheophyta</taxon>
        <taxon>Spermatophyta</taxon>
        <taxon>Magnoliopsida</taxon>
        <taxon>eudicotyledons</taxon>
        <taxon>Gunneridae</taxon>
        <taxon>Pentapetalae</taxon>
        <taxon>asterids</taxon>
        <taxon>lamiids</taxon>
        <taxon>Lamiales</taxon>
        <taxon>Lamiaceae</taxon>
        <taxon>Nepetoideae</taxon>
        <taxon>Mentheae</taxon>
        <taxon>Salviinae</taxon>
        <taxon>Salvia</taxon>
        <taxon>Salvia subgen. Calosphace</taxon>
    </lineage>
</organism>
<reference evidence="1 2" key="1">
    <citation type="submission" date="2024-06" db="EMBL/GenBank/DDBJ databases">
        <title>A chromosome level genome sequence of Diviner's sage (Salvia divinorum).</title>
        <authorList>
            <person name="Ford S.A."/>
            <person name="Ro D.-K."/>
            <person name="Ness R.W."/>
            <person name="Phillips M.A."/>
        </authorList>
    </citation>
    <scope>NUCLEOTIDE SEQUENCE [LARGE SCALE GENOMIC DNA]</scope>
    <source>
        <strain evidence="1">SAF-2024a</strain>
        <tissue evidence="1">Leaf</tissue>
    </source>
</reference>
<evidence type="ECO:0000313" key="2">
    <source>
        <dbReference type="Proteomes" id="UP001567538"/>
    </source>
</evidence>
<proteinExistence type="predicted"/>
<dbReference type="Proteomes" id="UP001567538">
    <property type="component" value="Unassembled WGS sequence"/>
</dbReference>
<comment type="caution">
    <text evidence="1">The sequence shown here is derived from an EMBL/GenBank/DDBJ whole genome shotgun (WGS) entry which is preliminary data.</text>
</comment>
<dbReference type="AlphaFoldDB" id="A0ABD1IEN5"/>
<evidence type="ECO:0000313" key="1">
    <source>
        <dbReference type="EMBL" id="KAL1567180.1"/>
    </source>
</evidence>
<sequence>MAEPMSAGSGGVLLGWPFLRTAKTIIDVSDGTICLDYHGEKYTFSIDEAMKKPMDVENLHSMDVIAPLVQEYLEEELLQEKFEGAEESRELEKEVAGWCQEI</sequence>
<gene>
    <name evidence="1" type="ORF">AAHA92_02688</name>
</gene>